<evidence type="ECO:0000256" key="4">
    <source>
        <dbReference type="RuleBase" id="RU003582"/>
    </source>
</evidence>
<dbReference type="Pfam" id="PF00329">
    <property type="entry name" value="Complex1_30kDa"/>
    <property type="match status" value="1"/>
</dbReference>
<feature type="compositionally biased region" description="Basic and acidic residues" evidence="5">
    <location>
        <begin position="1"/>
        <end position="19"/>
    </location>
</feature>
<organism evidence="7 8">
    <name type="scientific">Tumebacillus lacus</name>
    <dbReference type="NCBI Taxonomy" id="2995335"/>
    <lineage>
        <taxon>Bacteria</taxon>
        <taxon>Bacillati</taxon>
        <taxon>Bacillota</taxon>
        <taxon>Bacilli</taxon>
        <taxon>Bacillales</taxon>
        <taxon>Alicyclobacillaceae</taxon>
        <taxon>Tumebacillus</taxon>
    </lineage>
</organism>
<dbReference type="InterPro" id="IPR020396">
    <property type="entry name" value="NADH_UbQ_OxRdtase_CS"/>
</dbReference>
<feature type="compositionally biased region" description="Basic and acidic residues" evidence="5">
    <location>
        <begin position="67"/>
        <end position="81"/>
    </location>
</feature>
<keyword evidence="4" id="KW-0874">Quinone</keyword>
<comment type="similarity">
    <text evidence="1 3">Belongs to the complex I 30 kDa subunit family.</text>
</comment>
<keyword evidence="3" id="KW-0520">NAD</keyword>
<dbReference type="PROSITE" id="PS00542">
    <property type="entry name" value="COMPLEX1_30K"/>
    <property type="match status" value="1"/>
</dbReference>
<evidence type="ECO:0000259" key="6">
    <source>
        <dbReference type="Pfam" id="PF00329"/>
    </source>
</evidence>
<evidence type="ECO:0000256" key="1">
    <source>
        <dbReference type="ARBA" id="ARBA00007569"/>
    </source>
</evidence>
<comment type="caution">
    <text evidence="7">The sequence shown here is derived from an EMBL/GenBank/DDBJ whole genome shotgun (WGS) entry which is preliminary data.</text>
</comment>
<evidence type="ECO:0000256" key="3">
    <source>
        <dbReference type="RuleBase" id="RU003456"/>
    </source>
</evidence>
<evidence type="ECO:0000256" key="5">
    <source>
        <dbReference type="SAM" id="MobiDB-lite"/>
    </source>
</evidence>
<protein>
    <recommendedName>
        <fullName evidence="4">NADH-quinone oxidoreductase</fullName>
        <ecNumber evidence="4">7.1.1.-</ecNumber>
    </recommendedName>
</protein>
<dbReference type="PANTHER" id="PTHR10884">
    <property type="entry name" value="NADH DEHYDROGENASE UBIQUINONE IRON-SULFUR PROTEIN 3"/>
    <property type="match status" value="1"/>
</dbReference>
<evidence type="ECO:0000256" key="2">
    <source>
        <dbReference type="ARBA" id="ARBA00022448"/>
    </source>
</evidence>
<dbReference type="RefSeq" id="WP_267150782.1">
    <property type="nucleotide sequence ID" value="NZ_JAPMLT010000002.1"/>
</dbReference>
<feature type="domain" description="NADH:ubiquinone oxidoreductase 30kDa subunit" evidence="6">
    <location>
        <begin position="118"/>
        <end position="235"/>
    </location>
</feature>
<dbReference type="InterPro" id="IPR037232">
    <property type="entry name" value="NADH_quin_OxRdtase_su_C/D-like"/>
</dbReference>
<feature type="compositionally biased region" description="Basic and acidic residues" evidence="5">
    <location>
        <begin position="27"/>
        <end position="37"/>
    </location>
</feature>
<sequence length="237" mass="26463">MSEENKAPEETVKPEEPAKTETQSEAPKAEAKPEAPKADAAPEAPKAEATPEAKPAAPKPAAAAKPAAEKAPEPEKEPDPRLIEAQQRLETIKGKIATKFGDAAIEEADVKKITPTLVIKPEYWVDTVEYVKTDPSLLFFYPEAMAGTDYKDKGYIEVFTLLHSFELDYDIALKVRGARDNGSVPSITPIFSGFNWEEREIYDLLGLRFEGHPDLRRIMLEEEWQGHPLRKDYVVMD</sequence>
<accession>A0ABT3X0P2</accession>
<feature type="compositionally biased region" description="Low complexity" evidence="5">
    <location>
        <begin position="52"/>
        <end position="66"/>
    </location>
</feature>
<comment type="catalytic activity">
    <reaction evidence="4">
        <text>a quinone + NADH + 5 H(+)(in) = a quinol + NAD(+) + 4 H(+)(out)</text>
        <dbReference type="Rhea" id="RHEA:57888"/>
        <dbReference type="ChEBI" id="CHEBI:15378"/>
        <dbReference type="ChEBI" id="CHEBI:24646"/>
        <dbReference type="ChEBI" id="CHEBI:57540"/>
        <dbReference type="ChEBI" id="CHEBI:57945"/>
        <dbReference type="ChEBI" id="CHEBI:132124"/>
    </reaction>
</comment>
<dbReference type="InterPro" id="IPR001268">
    <property type="entry name" value="NADH_UbQ_OxRdtase_30kDa_su"/>
</dbReference>
<dbReference type="Proteomes" id="UP001208017">
    <property type="component" value="Unassembled WGS sequence"/>
</dbReference>
<reference evidence="7 8" key="1">
    <citation type="submission" date="2022-11" db="EMBL/GenBank/DDBJ databases">
        <title>Study of microbial diversity in lake waters.</title>
        <authorList>
            <person name="Zhang J."/>
        </authorList>
    </citation>
    <scope>NUCLEOTIDE SEQUENCE [LARGE SCALE GENOMIC DNA]</scope>
    <source>
        <strain evidence="7 8">DT12</strain>
    </source>
</reference>
<keyword evidence="8" id="KW-1185">Reference proteome</keyword>
<dbReference type="PANTHER" id="PTHR10884:SF14">
    <property type="entry name" value="NADH DEHYDROGENASE [UBIQUINONE] IRON-SULFUR PROTEIN 3, MITOCHONDRIAL"/>
    <property type="match status" value="1"/>
</dbReference>
<dbReference type="SUPFAM" id="SSF143243">
    <property type="entry name" value="Nqo5-like"/>
    <property type="match status" value="1"/>
</dbReference>
<name>A0ABT3X0P2_9BACL</name>
<comment type="function">
    <text evidence="4">NDH-1 shuttles electrons from NADH, via FMN and iron-sulfur (Fe-S) centers, to quinones in the respiratory chain.</text>
</comment>
<feature type="region of interest" description="Disordered" evidence="5">
    <location>
        <begin position="1"/>
        <end position="81"/>
    </location>
</feature>
<evidence type="ECO:0000313" key="8">
    <source>
        <dbReference type="Proteomes" id="UP001208017"/>
    </source>
</evidence>
<dbReference type="Gene3D" id="3.30.460.80">
    <property type="entry name" value="NADH:ubiquinone oxidoreductase, 30kDa subunit"/>
    <property type="match status" value="1"/>
</dbReference>
<proteinExistence type="inferred from homology"/>
<dbReference type="EMBL" id="JAPMLT010000002">
    <property type="protein sequence ID" value="MCX7569543.1"/>
    <property type="molecule type" value="Genomic_DNA"/>
</dbReference>
<dbReference type="EC" id="7.1.1.-" evidence="4"/>
<evidence type="ECO:0000313" key="7">
    <source>
        <dbReference type="EMBL" id="MCX7569543.1"/>
    </source>
</evidence>
<gene>
    <name evidence="7" type="ORF">OS242_06175</name>
</gene>
<keyword evidence="3" id="KW-1278">Translocase</keyword>
<keyword evidence="2 3" id="KW-0813">Transport</keyword>